<dbReference type="Proteomes" id="UP000593910">
    <property type="component" value="Chromosome"/>
</dbReference>
<dbReference type="GO" id="GO:0050660">
    <property type="term" value="F:flavin adenine dinucleotide binding"/>
    <property type="evidence" value="ECO:0007669"/>
    <property type="project" value="InterPro"/>
</dbReference>
<dbReference type="InterPro" id="IPR012000">
    <property type="entry name" value="Thiamin_PyroP_enz_cen_dom"/>
</dbReference>
<dbReference type="CDD" id="cd02015">
    <property type="entry name" value="TPP_AHAS"/>
    <property type="match status" value="1"/>
</dbReference>
<dbReference type="CDD" id="cd07035">
    <property type="entry name" value="TPP_PYR_POX_like"/>
    <property type="match status" value="1"/>
</dbReference>
<dbReference type="PANTHER" id="PTHR18968">
    <property type="entry name" value="THIAMINE PYROPHOSPHATE ENZYMES"/>
    <property type="match status" value="1"/>
</dbReference>
<evidence type="ECO:0000259" key="16">
    <source>
        <dbReference type="Pfam" id="PF02775"/>
    </source>
</evidence>
<dbReference type="EC" id="2.2.1.6" evidence="4 14"/>
<dbReference type="NCBIfam" id="NF006319">
    <property type="entry name" value="PRK08527.1"/>
    <property type="match status" value="1"/>
</dbReference>
<protein>
    <recommendedName>
        <fullName evidence="4 14">Acetolactate synthase</fullName>
        <ecNumber evidence="4 14">2.2.1.6</ecNumber>
    </recommendedName>
</protein>
<gene>
    <name evidence="18" type="ORF">FJR03_06170</name>
</gene>
<dbReference type="InterPro" id="IPR011766">
    <property type="entry name" value="TPP_enzyme_TPP-bd"/>
</dbReference>
<dbReference type="Gene3D" id="3.40.50.1220">
    <property type="entry name" value="TPP-binding domain"/>
    <property type="match status" value="1"/>
</dbReference>
<dbReference type="InterPro" id="IPR012001">
    <property type="entry name" value="Thiamin_PyroP_enz_TPP-bd_dom"/>
</dbReference>
<evidence type="ECO:0000256" key="3">
    <source>
        <dbReference type="ARBA" id="ARBA00007812"/>
    </source>
</evidence>
<keyword evidence="7 14" id="KW-0808">Transferase</keyword>
<dbReference type="FunFam" id="3.40.50.970:FF:000007">
    <property type="entry name" value="Acetolactate synthase"/>
    <property type="match status" value="1"/>
</dbReference>
<dbReference type="KEGG" id="smax:FJR03_06170"/>
<evidence type="ECO:0000256" key="14">
    <source>
        <dbReference type="RuleBase" id="RU003591"/>
    </source>
</evidence>
<evidence type="ECO:0000313" key="19">
    <source>
        <dbReference type="Proteomes" id="UP000593910"/>
    </source>
</evidence>
<dbReference type="Pfam" id="PF02775">
    <property type="entry name" value="TPP_enzyme_C"/>
    <property type="match status" value="1"/>
</dbReference>
<evidence type="ECO:0000256" key="13">
    <source>
        <dbReference type="ARBA" id="ARBA00048670"/>
    </source>
</evidence>
<dbReference type="PANTHER" id="PTHR18968:SF13">
    <property type="entry name" value="ACETOLACTATE SYNTHASE CATALYTIC SUBUNIT, MITOCHONDRIAL"/>
    <property type="match status" value="1"/>
</dbReference>
<keyword evidence="6" id="KW-0285">Flavoprotein</keyword>
<keyword evidence="9" id="KW-0274">FAD</keyword>
<dbReference type="InterPro" id="IPR012846">
    <property type="entry name" value="Acetolactate_synth_lsu"/>
</dbReference>
<keyword evidence="11 14" id="KW-0786">Thiamine pyrophosphate</keyword>
<dbReference type="AlphaFoldDB" id="A0A7M1AXQ6"/>
<feature type="domain" description="Thiamine pyrophosphate enzyme N-terminal TPP-binding" evidence="17">
    <location>
        <begin position="4"/>
        <end position="119"/>
    </location>
</feature>
<evidence type="ECO:0000256" key="1">
    <source>
        <dbReference type="ARBA" id="ARBA00004974"/>
    </source>
</evidence>
<dbReference type="InterPro" id="IPR045229">
    <property type="entry name" value="TPP_enz"/>
</dbReference>
<evidence type="ECO:0000256" key="9">
    <source>
        <dbReference type="ARBA" id="ARBA00022827"/>
    </source>
</evidence>
<dbReference type="UniPathway" id="UPA00047">
    <property type="reaction ID" value="UER00055"/>
</dbReference>
<dbReference type="InterPro" id="IPR029061">
    <property type="entry name" value="THDP-binding"/>
</dbReference>
<comment type="cofactor">
    <cofactor evidence="14">
        <name>thiamine diphosphate</name>
        <dbReference type="ChEBI" id="CHEBI:58937"/>
    </cofactor>
    <text evidence="14">Binds 1 thiamine pyrophosphate per subunit.</text>
</comment>
<comment type="catalytic activity">
    <reaction evidence="13 14">
        <text>2 pyruvate + H(+) = (2S)-2-acetolactate + CO2</text>
        <dbReference type="Rhea" id="RHEA:25249"/>
        <dbReference type="ChEBI" id="CHEBI:15361"/>
        <dbReference type="ChEBI" id="CHEBI:15378"/>
        <dbReference type="ChEBI" id="CHEBI:16526"/>
        <dbReference type="ChEBI" id="CHEBI:58476"/>
        <dbReference type="EC" id="2.2.1.6"/>
    </reaction>
</comment>
<dbReference type="SUPFAM" id="SSF52518">
    <property type="entry name" value="Thiamin diphosphate-binding fold (THDP-binding)"/>
    <property type="match status" value="2"/>
</dbReference>
<dbReference type="InterPro" id="IPR000399">
    <property type="entry name" value="TPP-bd_CS"/>
</dbReference>
<evidence type="ECO:0000313" key="18">
    <source>
        <dbReference type="EMBL" id="QOP41348.1"/>
    </source>
</evidence>
<keyword evidence="12 14" id="KW-0100">Branched-chain amino acid biosynthesis</keyword>
<evidence type="ECO:0000256" key="8">
    <source>
        <dbReference type="ARBA" id="ARBA00022723"/>
    </source>
</evidence>
<dbReference type="UniPathway" id="UPA00049">
    <property type="reaction ID" value="UER00059"/>
</dbReference>
<evidence type="ECO:0000256" key="2">
    <source>
        <dbReference type="ARBA" id="ARBA00005025"/>
    </source>
</evidence>
<keyword evidence="10 14" id="KW-0460">Magnesium</keyword>
<proteinExistence type="inferred from homology"/>
<dbReference type="FunFam" id="3.40.50.970:FF:000016">
    <property type="entry name" value="Acetolactate synthase"/>
    <property type="match status" value="1"/>
</dbReference>
<comment type="pathway">
    <text evidence="1 14">Amino-acid biosynthesis; L-isoleucine biosynthesis; L-isoleucine from 2-oxobutanoate: step 1/4.</text>
</comment>
<evidence type="ECO:0000256" key="7">
    <source>
        <dbReference type="ARBA" id="ARBA00022679"/>
    </source>
</evidence>
<dbReference type="SUPFAM" id="SSF52467">
    <property type="entry name" value="DHS-like NAD/FAD-binding domain"/>
    <property type="match status" value="1"/>
</dbReference>
<dbReference type="Gene3D" id="3.40.50.970">
    <property type="match status" value="2"/>
</dbReference>
<dbReference type="GO" id="GO:0005948">
    <property type="term" value="C:acetolactate synthase complex"/>
    <property type="evidence" value="ECO:0007669"/>
    <property type="project" value="TreeGrafter"/>
</dbReference>
<feature type="domain" description="Thiamine pyrophosphate enzyme TPP-binding" evidence="16">
    <location>
        <begin position="387"/>
        <end position="535"/>
    </location>
</feature>
<keyword evidence="8 14" id="KW-0479">Metal-binding</keyword>
<name>A0A7M1AXQ6_9BACT</name>
<comment type="pathway">
    <text evidence="2 14">Amino-acid biosynthesis; L-valine biosynthesis; L-valine from pyruvate: step 1/4.</text>
</comment>
<dbReference type="EMBL" id="CP041165">
    <property type="protein sequence ID" value="QOP41348.1"/>
    <property type="molecule type" value="Genomic_DNA"/>
</dbReference>
<sequence length="565" mass="61806">MQISGAQMVIEALIAEGVDTVFGYPGGAIMNVYDEIYKQDGFQHILTRHEQAAVHAAEGYSKASGKVGVAMITSGPGFTNAVTGLADAYMDSIPLVVISGQVPMSLIGTDAFQEIDAVGISRSCTKHNYLVTDAKDLPRVLKEAFYIASSGRPGPVHVDIPKDVTAQIEEFNYDIELDLETYKPNVKGNPRQIKKAMEAIASAKRPLFYLGGGVINSNAAYDVRELVNKTQIPAVETFMARGTLSHDDKYLVGMLGMHGSYASNMAMSETDLIIALGARFDDRVTGKLSEFAKNAGVIHVDIDPASISKLVNADFPIVGDVKNVVNEMLAQADSIDGSRYESWRETIENFDALHPLTFHEDSERIKPQWVIQRVGELLGDDANISTDVGQHQMWTAQFYPFSRPRQFASSGGLGTMGFGFPAAMGVKSAAPEKVSVNFTGDGSILMNVQELMTAVEKKLPVINIILNNNFLGMVRQWQTLFYDKRHSETDLSMQPDFVKLAEAFGGVGYRVSTKEEFDAALKDAVEKNVVAFIDVVVERFENVLPMVPAGGSLFNMMLLEKKEDK</sequence>
<dbReference type="FunFam" id="3.40.50.1220:FF:000008">
    <property type="entry name" value="Acetolactate synthase"/>
    <property type="match status" value="1"/>
</dbReference>
<dbReference type="GO" id="GO:0003984">
    <property type="term" value="F:acetolactate synthase activity"/>
    <property type="evidence" value="ECO:0007669"/>
    <property type="project" value="UniProtKB-EC"/>
</dbReference>
<evidence type="ECO:0000259" key="15">
    <source>
        <dbReference type="Pfam" id="PF00205"/>
    </source>
</evidence>
<dbReference type="InterPro" id="IPR029035">
    <property type="entry name" value="DHS-like_NAD/FAD-binding_dom"/>
</dbReference>
<dbReference type="RefSeq" id="WP_193112662.1">
    <property type="nucleotide sequence ID" value="NZ_CP041165.1"/>
</dbReference>
<organism evidence="18 19">
    <name type="scientific">Sulfurimonas marina</name>
    <dbReference type="NCBI Taxonomy" id="2590551"/>
    <lineage>
        <taxon>Bacteria</taxon>
        <taxon>Pseudomonadati</taxon>
        <taxon>Campylobacterota</taxon>
        <taxon>Epsilonproteobacteria</taxon>
        <taxon>Campylobacterales</taxon>
        <taxon>Sulfurimonadaceae</taxon>
        <taxon>Sulfurimonas</taxon>
    </lineage>
</organism>
<keyword evidence="5 14" id="KW-0028">Amino-acid biosynthesis</keyword>
<dbReference type="InterPro" id="IPR039368">
    <property type="entry name" value="AHAS_TPP"/>
</dbReference>
<evidence type="ECO:0000256" key="5">
    <source>
        <dbReference type="ARBA" id="ARBA00022605"/>
    </source>
</evidence>
<dbReference type="Pfam" id="PF00205">
    <property type="entry name" value="TPP_enzyme_M"/>
    <property type="match status" value="1"/>
</dbReference>
<comment type="similarity">
    <text evidence="3 14">Belongs to the TPP enzyme family.</text>
</comment>
<dbReference type="GO" id="GO:0030976">
    <property type="term" value="F:thiamine pyrophosphate binding"/>
    <property type="evidence" value="ECO:0007669"/>
    <property type="project" value="UniProtKB-UniRule"/>
</dbReference>
<dbReference type="GO" id="GO:0000287">
    <property type="term" value="F:magnesium ion binding"/>
    <property type="evidence" value="ECO:0007669"/>
    <property type="project" value="UniProtKB-UniRule"/>
</dbReference>
<evidence type="ECO:0000256" key="4">
    <source>
        <dbReference type="ARBA" id="ARBA00013145"/>
    </source>
</evidence>
<evidence type="ECO:0000256" key="12">
    <source>
        <dbReference type="ARBA" id="ARBA00023304"/>
    </source>
</evidence>
<evidence type="ECO:0000256" key="6">
    <source>
        <dbReference type="ARBA" id="ARBA00022630"/>
    </source>
</evidence>
<evidence type="ECO:0000256" key="10">
    <source>
        <dbReference type="ARBA" id="ARBA00022842"/>
    </source>
</evidence>
<comment type="cofactor">
    <cofactor evidence="14">
        <name>Mg(2+)</name>
        <dbReference type="ChEBI" id="CHEBI:18420"/>
    </cofactor>
    <text evidence="14">Binds 1 Mg(2+) ion per subunit.</text>
</comment>
<reference evidence="18 19" key="1">
    <citation type="submission" date="2019-06" db="EMBL/GenBank/DDBJ databases">
        <title>Sulfurimonas gotlandica sp. nov., a chemoautotrophic and psychrotolerant epsilonproteobacterium isolated from a pelagic redoxcline, and an emended description of the genus Sulfurimonas.</title>
        <authorList>
            <person name="Wang S."/>
            <person name="Jiang L."/>
            <person name="Shao Z."/>
        </authorList>
    </citation>
    <scope>NUCLEOTIDE SEQUENCE [LARGE SCALE GENOMIC DNA]</scope>
    <source>
        <strain evidence="18 19">B2</strain>
    </source>
</reference>
<dbReference type="NCBIfam" id="TIGR00118">
    <property type="entry name" value="acolac_lg"/>
    <property type="match status" value="1"/>
</dbReference>
<dbReference type="PROSITE" id="PS00187">
    <property type="entry name" value="TPP_ENZYMES"/>
    <property type="match status" value="1"/>
</dbReference>
<feature type="domain" description="Thiamine pyrophosphate enzyme central" evidence="15">
    <location>
        <begin position="193"/>
        <end position="327"/>
    </location>
</feature>
<keyword evidence="19" id="KW-1185">Reference proteome</keyword>
<evidence type="ECO:0000256" key="11">
    <source>
        <dbReference type="ARBA" id="ARBA00023052"/>
    </source>
</evidence>
<accession>A0A7M1AXQ6</accession>
<evidence type="ECO:0000259" key="17">
    <source>
        <dbReference type="Pfam" id="PF02776"/>
    </source>
</evidence>
<dbReference type="GO" id="GO:0009099">
    <property type="term" value="P:L-valine biosynthetic process"/>
    <property type="evidence" value="ECO:0007669"/>
    <property type="project" value="UniProtKB-UniPathway"/>
</dbReference>
<dbReference type="Pfam" id="PF02776">
    <property type="entry name" value="TPP_enzyme_N"/>
    <property type="match status" value="1"/>
</dbReference>
<dbReference type="GO" id="GO:0009097">
    <property type="term" value="P:isoleucine biosynthetic process"/>
    <property type="evidence" value="ECO:0007669"/>
    <property type="project" value="UniProtKB-UniPathway"/>
</dbReference>